<dbReference type="Proteomes" id="UP001596395">
    <property type="component" value="Unassembled WGS sequence"/>
</dbReference>
<gene>
    <name evidence="2" type="ORF">ACFQGB_04440</name>
</gene>
<dbReference type="RefSeq" id="WP_336349096.1">
    <property type="nucleotide sequence ID" value="NZ_JAZAQL010000001.1"/>
</dbReference>
<comment type="caution">
    <text evidence="2">The sequence shown here is derived from an EMBL/GenBank/DDBJ whole genome shotgun (WGS) entry which is preliminary data.</text>
</comment>
<keyword evidence="1" id="KW-1133">Transmembrane helix</keyword>
<name>A0ABD5VF56_9EURY</name>
<evidence type="ECO:0000313" key="3">
    <source>
        <dbReference type="Proteomes" id="UP001596395"/>
    </source>
</evidence>
<keyword evidence="3" id="KW-1185">Reference proteome</keyword>
<evidence type="ECO:0000256" key="1">
    <source>
        <dbReference type="SAM" id="Phobius"/>
    </source>
</evidence>
<sequence length="144" mass="14739">MQPSSTNAVPRVDRVLGALVTFAGGAVVGFVLAVVLAPDATATSLAVPLAGAGLTGAAATVVLVFAGGYDRLLIPVEGRRWAVELLAALAFVTAALALADAADVASDLLVVGIVASSLLGTRWLGDRVADALDWYDRDAYYRQN</sequence>
<feature type="transmembrane region" description="Helical" evidence="1">
    <location>
        <begin position="105"/>
        <end position="125"/>
    </location>
</feature>
<keyword evidence="1" id="KW-0812">Transmembrane</keyword>
<accession>A0ABD5VF56</accession>
<organism evidence="2 3">
    <name type="scientific">Halorubellus litoreus</name>
    <dbReference type="NCBI Taxonomy" id="755308"/>
    <lineage>
        <taxon>Archaea</taxon>
        <taxon>Methanobacteriati</taxon>
        <taxon>Methanobacteriota</taxon>
        <taxon>Stenosarchaea group</taxon>
        <taxon>Halobacteria</taxon>
        <taxon>Halobacteriales</taxon>
        <taxon>Halorubellaceae</taxon>
        <taxon>Halorubellus</taxon>
    </lineage>
</organism>
<protein>
    <submittedName>
        <fullName evidence="2">Uncharacterized protein</fullName>
    </submittedName>
</protein>
<reference evidence="2 3" key="1">
    <citation type="journal article" date="2019" name="Int. J. Syst. Evol. Microbiol.">
        <title>The Global Catalogue of Microorganisms (GCM) 10K type strain sequencing project: providing services to taxonomists for standard genome sequencing and annotation.</title>
        <authorList>
            <consortium name="The Broad Institute Genomics Platform"/>
            <consortium name="The Broad Institute Genome Sequencing Center for Infectious Disease"/>
            <person name="Wu L."/>
            <person name="Ma J."/>
        </authorList>
    </citation>
    <scope>NUCLEOTIDE SEQUENCE [LARGE SCALE GENOMIC DNA]</scope>
    <source>
        <strain evidence="2 3">GX26</strain>
    </source>
</reference>
<dbReference type="AlphaFoldDB" id="A0ABD5VF56"/>
<keyword evidence="1" id="KW-0472">Membrane</keyword>
<feature type="transmembrane region" description="Helical" evidence="1">
    <location>
        <begin position="15"/>
        <end position="37"/>
    </location>
</feature>
<dbReference type="EMBL" id="JBHSXN010000001">
    <property type="protein sequence ID" value="MFC6952104.1"/>
    <property type="molecule type" value="Genomic_DNA"/>
</dbReference>
<feature type="transmembrane region" description="Helical" evidence="1">
    <location>
        <begin position="49"/>
        <end position="69"/>
    </location>
</feature>
<proteinExistence type="predicted"/>
<feature type="transmembrane region" description="Helical" evidence="1">
    <location>
        <begin position="81"/>
        <end position="99"/>
    </location>
</feature>
<evidence type="ECO:0000313" key="2">
    <source>
        <dbReference type="EMBL" id="MFC6952104.1"/>
    </source>
</evidence>